<dbReference type="PROSITE" id="PS50102">
    <property type="entry name" value="RRM"/>
    <property type="match status" value="2"/>
</dbReference>
<proteinExistence type="predicted"/>
<evidence type="ECO:0000256" key="2">
    <source>
        <dbReference type="SAM" id="MobiDB-lite"/>
    </source>
</evidence>
<sequence length="281" mass="32740">MEPRDEELMDLTPVDSNNNNDDEEDVHGPACPRRLYVGNLCFTTTKERLREYFATFGTIEVVSLPLRDGNRRKNNGFAFIQFVNPQAAEAVLAHNGGGVHLIDDREVTVNVSEATKQRRPTGPVTFFISPLRSCTTTEMLRQYFGEYGRISEVYVVHERVKKRARSCRFGYVTFEDPIVATKVRGDWKKKHYIDGACVRLEYFNLDKEYERCLGIFRRWQRWQAVRARRAIKQRISRYRAEKEGGSDEKERIKDFNECSDRLRRLSRSAILDFPDDCYATG</sequence>
<organism evidence="4 5">
    <name type="scientific">Steinernema glaseri</name>
    <dbReference type="NCBI Taxonomy" id="37863"/>
    <lineage>
        <taxon>Eukaryota</taxon>
        <taxon>Metazoa</taxon>
        <taxon>Ecdysozoa</taxon>
        <taxon>Nematoda</taxon>
        <taxon>Chromadorea</taxon>
        <taxon>Rhabditida</taxon>
        <taxon>Tylenchina</taxon>
        <taxon>Panagrolaimomorpha</taxon>
        <taxon>Strongyloidoidea</taxon>
        <taxon>Steinernematidae</taxon>
        <taxon>Steinernema</taxon>
    </lineage>
</organism>
<dbReference type="GO" id="GO:0003723">
    <property type="term" value="F:RNA binding"/>
    <property type="evidence" value="ECO:0007669"/>
    <property type="project" value="UniProtKB-UniRule"/>
</dbReference>
<dbReference type="Gene3D" id="3.30.70.330">
    <property type="match status" value="2"/>
</dbReference>
<dbReference type="InterPro" id="IPR035979">
    <property type="entry name" value="RBD_domain_sf"/>
</dbReference>
<feature type="region of interest" description="Disordered" evidence="2">
    <location>
        <begin position="1"/>
        <end position="29"/>
    </location>
</feature>
<feature type="domain" description="RRM" evidence="3">
    <location>
        <begin position="33"/>
        <end position="114"/>
    </location>
</feature>
<dbReference type="WBParaSite" id="L893_g6617.t1">
    <property type="protein sequence ID" value="L893_g6617.t1"/>
    <property type="gene ID" value="L893_g6617"/>
</dbReference>
<accession>A0A1I8ALA0</accession>
<evidence type="ECO:0000313" key="5">
    <source>
        <dbReference type="WBParaSite" id="L893_g6617.t1"/>
    </source>
</evidence>
<reference evidence="5" key="1">
    <citation type="submission" date="2016-11" db="UniProtKB">
        <authorList>
            <consortium name="WormBaseParasite"/>
        </authorList>
    </citation>
    <scope>IDENTIFICATION</scope>
</reference>
<protein>
    <submittedName>
        <fullName evidence="5">RRM domain-containing protein</fullName>
    </submittedName>
</protein>
<dbReference type="SUPFAM" id="SSF54928">
    <property type="entry name" value="RNA-binding domain, RBD"/>
    <property type="match status" value="2"/>
</dbReference>
<evidence type="ECO:0000256" key="1">
    <source>
        <dbReference type="PROSITE-ProRule" id="PRU00176"/>
    </source>
</evidence>
<keyword evidence="1" id="KW-0694">RNA-binding</keyword>
<name>A0A1I8ALA0_9BILA</name>
<dbReference type="InterPro" id="IPR012677">
    <property type="entry name" value="Nucleotide-bd_a/b_plait_sf"/>
</dbReference>
<dbReference type="AlphaFoldDB" id="A0A1I8ALA0"/>
<keyword evidence="4" id="KW-1185">Reference proteome</keyword>
<dbReference type="Pfam" id="PF00076">
    <property type="entry name" value="RRM_1"/>
    <property type="match status" value="2"/>
</dbReference>
<evidence type="ECO:0000259" key="3">
    <source>
        <dbReference type="PROSITE" id="PS50102"/>
    </source>
</evidence>
<dbReference type="PANTHER" id="PTHR48034">
    <property type="entry name" value="TRANSFORMER-2 SEX-DETERMINING PROTEIN-RELATED"/>
    <property type="match status" value="1"/>
</dbReference>
<feature type="domain" description="RRM" evidence="3">
    <location>
        <begin position="124"/>
        <end position="205"/>
    </location>
</feature>
<dbReference type="SMART" id="SM00360">
    <property type="entry name" value="RRM"/>
    <property type="match status" value="2"/>
</dbReference>
<dbReference type="Proteomes" id="UP000095287">
    <property type="component" value="Unplaced"/>
</dbReference>
<evidence type="ECO:0000313" key="4">
    <source>
        <dbReference type="Proteomes" id="UP000095287"/>
    </source>
</evidence>
<dbReference type="InterPro" id="IPR000504">
    <property type="entry name" value="RRM_dom"/>
</dbReference>
<dbReference type="InterPro" id="IPR050441">
    <property type="entry name" value="RBM"/>
</dbReference>